<sequence>MVTGSVSGRHLHLETSAWGCRASSGPPRMRRYPRPAAPDGNAALMTHGATPCPDHRDPWHERRAEPWNRRDERVDDPVADLLALRARRLGPVRPVTAAVLGLFLLNAVLAALAPEFMGMVLVGRLSVGLAGGLALCAATAAAVRWYARYSAAYVDPVTEELKRHAGGAR</sequence>
<feature type="region of interest" description="Disordered" evidence="1">
    <location>
        <begin position="19"/>
        <end position="58"/>
    </location>
</feature>
<dbReference type="AlphaFoldDB" id="A0A3Q9EU35"/>
<evidence type="ECO:0000313" key="4">
    <source>
        <dbReference type="Proteomes" id="UP000280298"/>
    </source>
</evidence>
<reference evidence="3 4" key="1">
    <citation type="journal article" date="2019" name="Int. J. Syst. Evol. Microbiol.">
        <title>Streptomyces cyaneochromogenes sp. nov., a blue pigment-producing actinomycete from manganese-contaminated soil.</title>
        <authorList>
            <person name="Tang X."/>
            <person name="Zhao J."/>
            <person name="Li K."/>
            <person name="Chen Z."/>
            <person name="Sun Y."/>
            <person name="Gao J."/>
        </authorList>
    </citation>
    <scope>NUCLEOTIDE SEQUENCE [LARGE SCALE GENOMIC DNA]</scope>
    <source>
        <strain evidence="3 4">MK-45</strain>
    </source>
</reference>
<dbReference type="OrthoDB" id="9998497at2"/>
<keyword evidence="4" id="KW-1185">Reference proteome</keyword>
<gene>
    <name evidence="3" type="ORF">EJ357_24785</name>
</gene>
<evidence type="ECO:0000313" key="3">
    <source>
        <dbReference type="EMBL" id="AZQ36278.1"/>
    </source>
</evidence>
<feature type="transmembrane region" description="Helical" evidence="2">
    <location>
        <begin position="125"/>
        <end position="147"/>
    </location>
</feature>
<feature type="transmembrane region" description="Helical" evidence="2">
    <location>
        <begin position="95"/>
        <end position="113"/>
    </location>
</feature>
<keyword evidence="2" id="KW-0812">Transmembrane</keyword>
<proteinExistence type="predicted"/>
<keyword evidence="2" id="KW-0472">Membrane</keyword>
<dbReference type="Proteomes" id="UP000280298">
    <property type="component" value="Chromosome"/>
</dbReference>
<accession>A0A3Q9EU35</accession>
<evidence type="ECO:0000256" key="2">
    <source>
        <dbReference type="SAM" id="Phobius"/>
    </source>
</evidence>
<dbReference type="EMBL" id="CP034539">
    <property type="protein sequence ID" value="AZQ36278.1"/>
    <property type="molecule type" value="Genomic_DNA"/>
</dbReference>
<dbReference type="KEGG" id="scya:EJ357_24785"/>
<name>A0A3Q9EU35_9ACTN</name>
<evidence type="ECO:0000256" key="1">
    <source>
        <dbReference type="SAM" id="MobiDB-lite"/>
    </source>
</evidence>
<organism evidence="3 4">
    <name type="scientific">Streptomyces cyaneochromogenes</name>
    <dbReference type="NCBI Taxonomy" id="2496836"/>
    <lineage>
        <taxon>Bacteria</taxon>
        <taxon>Bacillati</taxon>
        <taxon>Actinomycetota</taxon>
        <taxon>Actinomycetes</taxon>
        <taxon>Kitasatosporales</taxon>
        <taxon>Streptomycetaceae</taxon>
        <taxon>Streptomyces</taxon>
    </lineage>
</organism>
<dbReference type="Pfam" id="PF04341">
    <property type="entry name" value="DUF485"/>
    <property type="match status" value="1"/>
</dbReference>
<protein>
    <submittedName>
        <fullName evidence="3">DUF485 domain-containing protein</fullName>
    </submittedName>
</protein>
<dbReference type="InterPro" id="IPR007436">
    <property type="entry name" value="DUF485"/>
</dbReference>
<keyword evidence="2" id="KW-1133">Transmembrane helix</keyword>